<dbReference type="InterPro" id="IPR011545">
    <property type="entry name" value="DEAD/DEAH_box_helicase_dom"/>
</dbReference>
<dbReference type="OrthoDB" id="9808833at2"/>
<dbReference type="GO" id="GO:0003723">
    <property type="term" value="F:RNA binding"/>
    <property type="evidence" value="ECO:0007669"/>
    <property type="project" value="TreeGrafter"/>
</dbReference>
<dbReference type="STRING" id="869211.Spith_1633"/>
<keyword evidence="10" id="KW-1185">Reference proteome</keyword>
<organism evidence="9 10">
    <name type="scientific">Winmispira thermophila (strain ATCC 700085 / DSM 6578 / Z-1203)</name>
    <name type="common">Spirochaeta thermophila</name>
    <dbReference type="NCBI Taxonomy" id="869211"/>
    <lineage>
        <taxon>Bacteria</taxon>
        <taxon>Pseudomonadati</taxon>
        <taxon>Spirochaetota</taxon>
        <taxon>Spirochaetia</taxon>
        <taxon>Winmispirales</taxon>
        <taxon>Winmispiraceae</taxon>
        <taxon>Winmispira</taxon>
    </lineage>
</organism>
<dbReference type="InterPro" id="IPR002464">
    <property type="entry name" value="DNA/RNA_helicase_DEAH_CS"/>
</dbReference>
<comment type="similarity">
    <text evidence="1">Belongs to the DEAD box helicase family. DEAH subfamily.</text>
</comment>
<evidence type="ECO:0000313" key="10">
    <source>
        <dbReference type="Proteomes" id="UP000007254"/>
    </source>
</evidence>
<dbReference type="PROSITE" id="PS51194">
    <property type="entry name" value="HELICASE_CTER"/>
    <property type="match status" value="1"/>
</dbReference>
<dbReference type="CDD" id="cd17917">
    <property type="entry name" value="DEXHc_RHA-like"/>
    <property type="match status" value="1"/>
</dbReference>
<dbReference type="GO" id="GO:0003724">
    <property type="term" value="F:RNA helicase activity"/>
    <property type="evidence" value="ECO:0007669"/>
    <property type="project" value="UniProtKB-EC"/>
</dbReference>
<evidence type="ECO:0000256" key="2">
    <source>
        <dbReference type="ARBA" id="ARBA00012552"/>
    </source>
</evidence>
<dbReference type="RefSeq" id="WP_014625224.1">
    <property type="nucleotide sequence ID" value="NC_017583.1"/>
</dbReference>
<evidence type="ECO:0000256" key="3">
    <source>
        <dbReference type="ARBA" id="ARBA00022741"/>
    </source>
</evidence>
<accession>G0GB85</accession>
<dbReference type="SMART" id="SM00487">
    <property type="entry name" value="DEXDc"/>
    <property type="match status" value="1"/>
</dbReference>
<evidence type="ECO:0000259" key="7">
    <source>
        <dbReference type="PROSITE" id="PS51192"/>
    </source>
</evidence>
<dbReference type="CDD" id="cd18791">
    <property type="entry name" value="SF2_C_RHA"/>
    <property type="match status" value="1"/>
</dbReference>
<evidence type="ECO:0000313" key="9">
    <source>
        <dbReference type="EMBL" id="AEJ61894.1"/>
    </source>
</evidence>
<dbReference type="PROSITE" id="PS51192">
    <property type="entry name" value="HELICASE_ATP_BIND_1"/>
    <property type="match status" value="1"/>
</dbReference>
<dbReference type="InterPro" id="IPR007502">
    <property type="entry name" value="Helicase-assoc_dom"/>
</dbReference>
<keyword evidence="5 9" id="KW-0347">Helicase</keyword>
<dbReference type="SMART" id="SM00847">
    <property type="entry name" value="HA2"/>
    <property type="match status" value="1"/>
</dbReference>
<feature type="domain" description="Helicase C-terminal" evidence="8">
    <location>
        <begin position="200"/>
        <end position="376"/>
    </location>
</feature>
<dbReference type="Pfam" id="PF21010">
    <property type="entry name" value="HA2_C"/>
    <property type="match status" value="1"/>
</dbReference>
<dbReference type="InterPro" id="IPR014001">
    <property type="entry name" value="Helicase_ATP-bd"/>
</dbReference>
<dbReference type="PROSITE" id="PS00690">
    <property type="entry name" value="DEAH_ATP_HELICASE"/>
    <property type="match status" value="1"/>
</dbReference>
<dbReference type="Gene3D" id="1.20.120.1080">
    <property type="match status" value="1"/>
</dbReference>
<dbReference type="SUPFAM" id="SSF52540">
    <property type="entry name" value="P-loop containing nucleoside triphosphate hydrolases"/>
    <property type="match status" value="1"/>
</dbReference>
<dbReference type="Pfam" id="PF00271">
    <property type="entry name" value="Helicase_C"/>
    <property type="match status" value="1"/>
</dbReference>
<keyword evidence="3" id="KW-0547">Nucleotide-binding</keyword>
<feature type="domain" description="Helicase ATP-binding" evidence="7">
    <location>
        <begin position="16"/>
        <end position="179"/>
    </location>
</feature>
<sequence length="837" mass="95064">MDPKKLPVYQQKDKILEALQTHQVIVVESPTGSGKTTQLPIILHEAGYTHEGMVGITQPRRIAAVSVSDFIAKELGTSVPGLVGYKMRFEDMTTPATRIKVMTDGILLQELKGDYELSQYSVLIVDEAHERSLNIDFILGLLKQIVQVRPEFRVIISSATLNTRIFSEYFWDCPIISIDTRTYPVEVVYDPPDPNLGEDAVYDKIVEIVEKVVVKEEREGDLLIFQPGEADIKATIGALLSTPFAHRLYVLPLYARLSKEEQEAVFPPAPPGRTKVVVATNIAETSVTIDGITTVIDPGTAKINYYNPKTFTSSLIQMPISKASAEQRRGRAGRTRPGVCYRLYTEEDFQNRPAFTMEEIYRTDLSEVVLRMADLGIRDFASFDFISPPERAGIISAVETLHLLDALDEGNNLTPIGQMMVEFPLLPRHSRMILEAAYRYPEVMREVLIAASFLTTKNPFLLPQDEELEARSAHHSFRDKLGDFVSYLKLFRAYQAARDKERFCRRYYLDERVMDEILNIEGQLEQIVVDLGLPLQEGGPLKHYLCAVARGHIQFVCIRSGKNTYRTLTADKIEIHPGSVMYRERPDYIVAGEIVRTSKTFARSVSPLKEEWLDEIALGLAQKLAEKAKKKALKTEKGRRRKAEQEITLGRHTFPLATSKSKKKMVILPWKELREAVVREGAVLPHFYRDLKGKILYQDYEIMSGEKLEELVEVARLVRLPHDFTERWPRGKNFSVPRMLKDLVKHLPLVLKVAPVKKQGKRLGFLALRTDGIGTFWFSAMRNYLMAAEESLAALEYLIDQLASVEDPAIHETVNRIYRKLSKAVLLEQEPVEGEEE</sequence>
<dbReference type="InterPro" id="IPR001650">
    <property type="entry name" value="Helicase_C-like"/>
</dbReference>
<dbReference type="InterPro" id="IPR048333">
    <property type="entry name" value="HA2_WH"/>
</dbReference>
<proteinExistence type="inferred from homology"/>
<dbReference type="InterPro" id="IPR027417">
    <property type="entry name" value="P-loop_NTPase"/>
</dbReference>
<dbReference type="PANTHER" id="PTHR18934">
    <property type="entry name" value="ATP-DEPENDENT RNA HELICASE"/>
    <property type="match status" value="1"/>
</dbReference>
<dbReference type="EMBL" id="CP002903">
    <property type="protein sequence ID" value="AEJ61894.1"/>
    <property type="molecule type" value="Genomic_DNA"/>
</dbReference>
<dbReference type="AlphaFoldDB" id="G0GB85"/>
<dbReference type="Pfam" id="PF04408">
    <property type="entry name" value="WHD_HA2"/>
    <property type="match status" value="1"/>
</dbReference>
<reference evidence="9 10" key="1">
    <citation type="submission" date="2011-06" db="EMBL/GenBank/DDBJ databases">
        <title>The complete genome of Spirochaeta thermophila DSM 6578.</title>
        <authorList>
            <consortium name="US DOE Joint Genome Institute (JGI-PGF)"/>
            <person name="Lucas S."/>
            <person name="Lapidus A."/>
            <person name="Bruce D."/>
            <person name="Goodwin L."/>
            <person name="Pitluck S."/>
            <person name="Peters L."/>
            <person name="Kyrpides N."/>
            <person name="Mavromatis K."/>
            <person name="Ivanova N."/>
            <person name="Mikailova N."/>
            <person name="Pagani I."/>
            <person name="Chertkov O."/>
            <person name="Detter J.C."/>
            <person name="Tapia R."/>
            <person name="Han C."/>
            <person name="Land M."/>
            <person name="Hauser L."/>
            <person name="Markowitz V."/>
            <person name="Cheng J.-F."/>
            <person name="Hugenholtz P."/>
            <person name="Woyke T."/>
            <person name="Wu D."/>
            <person name="Spring S."/>
            <person name="Merkhoffer B."/>
            <person name="Schneider S."/>
            <person name="Klenk H.-P."/>
            <person name="Eisen J.A."/>
        </authorList>
    </citation>
    <scope>NUCLEOTIDE SEQUENCE [LARGE SCALE GENOMIC DNA]</scope>
    <source>
        <strain evidence="10">ATCC 700085 / DSM 6578 / Z-1203</strain>
    </source>
</reference>
<name>G0GB85_WINT7</name>
<dbReference type="InterPro" id="IPR011709">
    <property type="entry name" value="DEAD-box_helicase_OB_fold"/>
</dbReference>
<dbReference type="Gene3D" id="3.40.50.300">
    <property type="entry name" value="P-loop containing nucleotide triphosphate hydrolases"/>
    <property type="match status" value="2"/>
</dbReference>
<evidence type="ECO:0000259" key="8">
    <source>
        <dbReference type="PROSITE" id="PS51194"/>
    </source>
</evidence>
<dbReference type="Proteomes" id="UP000007254">
    <property type="component" value="Chromosome"/>
</dbReference>
<protein>
    <recommendedName>
        <fullName evidence="2">RNA helicase</fullName>
        <ecNumber evidence="2">3.6.4.13</ecNumber>
    </recommendedName>
</protein>
<dbReference type="EC" id="3.6.4.13" evidence="2"/>
<evidence type="ECO:0000256" key="1">
    <source>
        <dbReference type="ARBA" id="ARBA00008792"/>
    </source>
</evidence>
<keyword evidence="6" id="KW-0067">ATP-binding</keyword>
<dbReference type="GO" id="GO:0005524">
    <property type="term" value="F:ATP binding"/>
    <property type="evidence" value="ECO:0007669"/>
    <property type="project" value="UniProtKB-KW"/>
</dbReference>
<evidence type="ECO:0000256" key="5">
    <source>
        <dbReference type="ARBA" id="ARBA00022806"/>
    </source>
</evidence>
<dbReference type="PANTHER" id="PTHR18934:SF99">
    <property type="entry name" value="ATP-DEPENDENT RNA HELICASE DHX37-RELATED"/>
    <property type="match status" value="1"/>
</dbReference>
<dbReference type="HOGENOM" id="CLU_001832_5_8_12"/>
<dbReference type="KEGG" id="stq:Spith_1633"/>
<evidence type="ECO:0000256" key="6">
    <source>
        <dbReference type="ARBA" id="ARBA00022840"/>
    </source>
</evidence>
<dbReference type="Pfam" id="PF07717">
    <property type="entry name" value="OB_NTP_bind"/>
    <property type="match status" value="1"/>
</dbReference>
<dbReference type="Pfam" id="PF00270">
    <property type="entry name" value="DEAD"/>
    <property type="match status" value="1"/>
</dbReference>
<keyword evidence="4" id="KW-0378">Hydrolase</keyword>
<gene>
    <name evidence="9" type="ordered locus">Spith_1633</name>
</gene>
<evidence type="ECO:0000256" key="4">
    <source>
        <dbReference type="ARBA" id="ARBA00022801"/>
    </source>
</evidence>
<dbReference type="SMART" id="SM00490">
    <property type="entry name" value="HELICc"/>
    <property type="match status" value="1"/>
</dbReference>
<dbReference type="GO" id="GO:0016787">
    <property type="term" value="F:hydrolase activity"/>
    <property type="evidence" value="ECO:0007669"/>
    <property type="project" value="UniProtKB-KW"/>
</dbReference>